<keyword evidence="2" id="KW-1185">Reference proteome</keyword>
<evidence type="ECO:0000313" key="2">
    <source>
        <dbReference type="Proteomes" id="UP000199382"/>
    </source>
</evidence>
<dbReference type="EMBL" id="FNEK01000061">
    <property type="protein sequence ID" value="SDK95959.1"/>
    <property type="molecule type" value="Genomic_DNA"/>
</dbReference>
<dbReference type="OrthoDB" id="1447513at2"/>
<evidence type="ECO:0000313" key="1">
    <source>
        <dbReference type="EMBL" id="SDK95959.1"/>
    </source>
</evidence>
<dbReference type="AlphaFoldDB" id="A0A1G9G5M8"/>
<name>A0A1G9G5M8_9RHOB</name>
<organism evidence="1 2">
    <name type="scientific">Aliiruegeria lutimaris</name>
    <dbReference type="NCBI Taxonomy" id="571298"/>
    <lineage>
        <taxon>Bacteria</taxon>
        <taxon>Pseudomonadati</taxon>
        <taxon>Pseudomonadota</taxon>
        <taxon>Alphaproteobacteria</taxon>
        <taxon>Rhodobacterales</taxon>
        <taxon>Roseobacteraceae</taxon>
        <taxon>Aliiruegeria</taxon>
    </lineage>
</organism>
<sequence length="89" mass="9733">MTKVVVTHAVGNMDTWLGGGEVRTKTFSGFCSGHRIFRHSDQDRVSIIFEDVDLEKMKTILGSPEAAASKAQHTVIDPIEIYIEVEGGA</sequence>
<gene>
    <name evidence="1" type="ORF">SAMN04488026_106125</name>
</gene>
<protein>
    <submittedName>
        <fullName evidence="1">Uncharacterized protein</fullName>
    </submittedName>
</protein>
<proteinExistence type="predicted"/>
<dbReference type="Proteomes" id="UP000199382">
    <property type="component" value="Unassembled WGS sequence"/>
</dbReference>
<dbReference type="RefSeq" id="WP_093162001.1">
    <property type="nucleotide sequence ID" value="NZ_FNEK01000061.1"/>
</dbReference>
<reference evidence="1 2" key="1">
    <citation type="submission" date="2016-10" db="EMBL/GenBank/DDBJ databases">
        <authorList>
            <person name="de Groot N.N."/>
        </authorList>
    </citation>
    <scope>NUCLEOTIDE SEQUENCE [LARGE SCALE GENOMIC DNA]</scope>
    <source>
        <strain evidence="1 2">DSM 25294</strain>
    </source>
</reference>
<accession>A0A1G9G5M8</accession>